<dbReference type="AlphaFoldDB" id="A0A9D1D781"/>
<comment type="caution">
    <text evidence="1">The sequence shown here is derived from an EMBL/GenBank/DDBJ whole genome shotgun (WGS) entry which is preliminary data.</text>
</comment>
<dbReference type="EMBL" id="DVGD01000237">
    <property type="protein sequence ID" value="HIR10196.1"/>
    <property type="molecule type" value="Genomic_DNA"/>
</dbReference>
<dbReference type="Proteomes" id="UP000824258">
    <property type="component" value="Unassembled WGS sequence"/>
</dbReference>
<evidence type="ECO:0000313" key="2">
    <source>
        <dbReference type="Proteomes" id="UP000824258"/>
    </source>
</evidence>
<protein>
    <submittedName>
        <fullName evidence="1">Uncharacterized protein</fullName>
    </submittedName>
</protein>
<proteinExistence type="predicted"/>
<sequence length="151" mass="16777">MDYPVIYNGAEIGRCTLEEQGLYWVVTCHCQAVSEQVERLYSGREKLGVLVPGAEGLSLKRRISKSSCRALPPENGQFSLAPADVWESWTGEILGQKMPQGLSRRDAAGQTLRFPYSPDEPCPCPPLFCLFSVAEHFWQLRLDGAGQPVFS</sequence>
<name>A0A9D1D781_9FIRM</name>
<gene>
    <name evidence="1" type="ORF">IAA70_07310</name>
</gene>
<reference evidence="1" key="2">
    <citation type="journal article" date="2021" name="PeerJ">
        <title>Extensive microbial diversity within the chicken gut microbiome revealed by metagenomics and culture.</title>
        <authorList>
            <person name="Gilroy R."/>
            <person name="Ravi A."/>
            <person name="Getino M."/>
            <person name="Pursley I."/>
            <person name="Horton D.L."/>
            <person name="Alikhan N.F."/>
            <person name="Baker D."/>
            <person name="Gharbi K."/>
            <person name="Hall N."/>
            <person name="Watson M."/>
            <person name="Adriaenssens E.M."/>
            <person name="Foster-Nyarko E."/>
            <person name="Jarju S."/>
            <person name="Secka A."/>
            <person name="Antonio M."/>
            <person name="Oren A."/>
            <person name="Chaudhuri R.R."/>
            <person name="La Ragione R."/>
            <person name="Hildebrand F."/>
            <person name="Pallen M.J."/>
        </authorList>
    </citation>
    <scope>NUCLEOTIDE SEQUENCE</scope>
    <source>
        <strain evidence="1">ChiHjej9B8-7071</strain>
    </source>
</reference>
<accession>A0A9D1D781</accession>
<organism evidence="1 2">
    <name type="scientific">Candidatus Avoscillospira stercoripullorum</name>
    <dbReference type="NCBI Taxonomy" id="2840709"/>
    <lineage>
        <taxon>Bacteria</taxon>
        <taxon>Bacillati</taxon>
        <taxon>Bacillota</taxon>
        <taxon>Clostridia</taxon>
        <taxon>Eubacteriales</taxon>
        <taxon>Oscillospiraceae</taxon>
        <taxon>Oscillospiraceae incertae sedis</taxon>
        <taxon>Candidatus Avoscillospira</taxon>
    </lineage>
</organism>
<evidence type="ECO:0000313" key="1">
    <source>
        <dbReference type="EMBL" id="HIR10196.1"/>
    </source>
</evidence>
<reference evidence="1" key="1">
    <citation type="submission" date="2020-10" db="EMBL/GenBank/DDBJ databases">
        <authorList>
            <person name="Gilroy R."/>
        </authorList>
    </citation>
    <scope>NUCLEOTIDE SEQUENCE</scope>
    <source>
        <strain evidence="1">ChiHjej9B8-7071</strain>
    </source>
</reference>